<dbReference type="SUPFAM" id="SSF53474">
    <property type="entry name" value="alpha/beta-Hydrolases"/>
    <property type="match status" value="1"/>
</dbReference>
<organism evidence="3 4">
    <name type="scientific">Paracoccus zhejiangensis</name>
    <dbReference type="NCBI Taxonomy" id="1077935"/>
    <lineage>
        <taxon>Bacteria</taxon>
        <taxon>Pseudomonadati</taxon>
        <taxon>Pseudomonadota</taxon>
        <taxon>Alphaproteobacteria</taxon>
        <taxon>Rhodobacterales</taxon>
        <taxon>Paracoccaceae</taxon>
        <taxon>Paracoccus</taxon>
    </lineage>
</organism>
<gene>
    <name evidence="3" type="ORF">CX676_22160</name>
</gene>
<feature type="chain" id="PRO_5014188538" description="AB hydrolase-1 domain-containing protein" evidence="1">
    <location>
        <begin position="22"/>
        <end position="310"/>
    </location>
</feature>
<keyword evidence="1" id="KW-0732">Signal</keyword>
<accession>A0A2H5F640</accession>
<keyword evidence="3" id="KW-0614">Plasmid</keyword>
<evidence type="ECO:0000313" key="3">
    <source>
        <dbReference type="EMBL" id="AUH66997.1"/>
    </source>
</evidence>
<dbReference type="PANTHER" id="PTHR43194:SF5">
    <property type="entry name" value="PIMELOYL-[ACYL-CARRIER PROTEIN] METHYL ESTER ESTERASE"/>
    <property type="match status" value="1"/>
</dbReference>
<proteinExistence type="predicted"/>
<dbReference type="RefSeq" id="WP_101754943.1">
    <property type="nucleotide sequence ID" value="NZ_CP025433.1"/>
</dbReference>
<dbReference type="InterPro" id="IPR029058">
    <property type="entry name" value="AB_hydrolase_fold"/>
</dbReference>
<dbReference type="Proteomes" id="UP000234530">
    <property type="component" value="Plasmid pPZ03"/>
</dbReference>
<name>A0A2H5F640_9RHOB</name>
<dbReference type="PANTHER" id="PTHR43194">
    <property type="entry name" value="HYDROLASE ALPHA/BETA FOLD FAMILY"/>
    <property type="match status" value="1"/>
</dbReference>
<dbReference type="InterPro" id="IPR000073">
    <property type="entry name" value="AB_hydrolase_1"/>
</dbReference>
<reference evidence="3 4" key="1">
    <citation type="journal article" date="2013" name="Antonie Van Leeuwenhoek">
        <title>Paracoccus zhejiangensis sp. nov., isolated from activated sludge in wastewater-treatment system.</title>
        <authorList>
            <person name="Wu Z.G."/>
            <person name="Zhang D.F."/>
            <person name="Liu Y.L."/>
            <person name="Wang F."/>
            <person name="Jiang X."/>
            <person name="Li C."/>
            <person name="Li S.P."/>
            <person name="Hong Q."/>
            <person name="Li W.J."/>
        </authorList>
    </citation>
    <scope>NUCLEOTIDE SEQUENCE [LARGE SCALE GENOMIC DNA]</scope>
    <source>
        <strain evidence="3 4">J6</strain>
        <plasmid evidence="4">Plasmid ppz03</plasmid>
    </source>
</reference>
<feature type="signal peptide" evidence="1">
    <location>
        <begin position="1"/>
        <end position="21"/>
    </location>
</feature>
<keyword evidence="4" id="KW-1185">Reference proteome</keyword>
<evidence type="ECO:0000256" key="1">
    <source>
        <dbReference type="SAM" id="SignalP"/>
    </source>
</evidence>
<dbReference type="KEGG" id="pzh:CX676_22160"/>
<evidence type="ECO:0000313" key="4">
    <source>
        <dbReference type="Proteomes" id="UP000234530"/>
    </source>
</evidence>
<dbReference type="InterPro" id="IPR050228">
    <property type="entry name" value="Carboxylesterase_BioH"/>
</dbReference>
<dbReference type="AlphaFoldDB" id="A0A2H5F640"/>
<dbReference type="Pfam" id="PF12697">
    <property type="entry name" value="Abhydrolase_6"/>
    <property type="match status" value="1"/>
</dbReference>
<dbReference type="Gene3D" id="3.40.50.1820">
    <property type="entry name" value="alpha/beta hydrolase"/>
    <property type="match status" value="1"/>
</dbReference>
<protein>
    <recommendedName>
        <fullName evidence="2">AB hydrolase-1 domain-containing protein</fullName>
    </recommendedName>
</protein>
<evidence type="ECO:0000259" key="2">
    <source>
        <dbReference type="Pfam" id="PF12697"/>
    </source>
</evidence>
<feature type="domain" description="AB hydrolase-1" evidence="2">
    <location>
        <begin position="45"/>
        <end position="287"/>
    </location>
</feature>
<dbReference type="OrthoDB" id="9804723at2"/>
<geneLocation type="plasmid" evidence="4">
    <name>ppz03</name>
</geneLocation>
<sequence length="310" mass="33466">MKKVTFTTAAAIAMGLTAAQAIETGTMQVDGAELTYIEQGEGTPIVFVHGAISDARVWEGYADRIAKEGRFVAYTQRYFGTADWPDDGMGFTRGTHIADLIAFIEGLGSGPVDLVTWSYSGEIATYAALQRPDLFRSMVHFEPDVDRLIDEVPGADAARSQFGATVGPMIAALEAGDTESAALRIIESVFRMPEGSAGEEPEPFPTYWKENGRTLPIYGGMAPGAPLTCDDLAQINVPTLVVQGTDTLVQWAMMSEQVAKCSGNAMLVRMDGVTHDGPYKRPDRFMDLIMWFRSLNYEPSAGGADEPDAG</sequence>
<dbReference type="EMBL" id="CP025433">
    <property type="protein sequence ID" value="AUH66997.1"/>
    <property type="molecule type" value="Genomic_DNA"/>
</dbReference>